<comment type="caution">
    <text evidence="1">The sequence shown here is derived from an EMBL/GenBank/DDBJ whole genome shotgun (WGS) entry which is preliminary data.</text>
</comment>
<accession>A0ABW0HMP1</accession>
<keyword evidence="2" id="KW-1185">Reference proteome</keyword>
<name>A0ABW0HMP1_9BACL</name>
<dbReference type="Proteomes" id="UP001596113">
    <property type="component" value="Unassembled WGS sequence"/>
</dbReference>
<dbReference type="EMBL" id="JBHSMI010000012">
    <property type="protein sequence ID" value="MFC5402329.1"/>
    <property type="molecule type" value="Genomic_DNA"/>
</dbReference>
<sequence length="95" mass="10840">MTQVQRTLMLDGGLPDYLVTSSGRRFARVYTVDDGSYAEYFLETPDELHAFTTGEMITVVRQDAMFVGYYEGFIFGNDSFRAEGENWNGTVRVCR</sequence>
<reference evidence="2" key="1">
    <citation type="journal article" date="2019" name="Int. J. Syst. Evol. Microbiol.">
        <title>The Global Catalogue of Microorganisms (GCM) 10K type strain sequencing project: providing services to taxonomists for standard genome sequencing and annotation.</title>
        <authorList>
            <consortium name="The Broad Institute Genomics Platform"/>
            <consortium name="The Broad Institute Genome Sequencing Center for Infectious Disease"/>
            <person name="Wu L."/>
            <person name="Ma J."/>
        </authorList>
    </citation>
    <scope>NUCLEOTIDE SEQUENCE [LARGE SCALE GENOMIC DNA]</scope>
    <source>
        <strain evidence="2">CGMCC 1.18575</strain>
    </source>
</reference>
<evidence type="ECO:0000313" key="2">
    <source>
        <dbReference type="Proteomes" id="UP001596113"/>
    </source>
</evidence>
<gene>
    <name evidence="1" type="ORF">ACFPOF_06230</name>
</gene>
<evidence type="ECO:0000313" key="1">
    <source>
        <dbReference type="EMBL" id="MFC5402329.1"/>
    </source>
</evidence>
<organism evidence="1 2">
    <name type="scientific">Cohnella soli</name>
    <dbReference type="NCBI Taxonomy" id="425005"/>
    <lineage>
        <taxon>Bacteria</taxon>
        <taxon>Bacillati</taxon>
        <taxon>Bacillota</taxon>
        <taxon>Bacilli</taxon>
        <taxon>Bacillales</taxon>
        <taxon>Paenibacillaceae</taxon>
        <taxon>Cohnella</taxon>
    </lineage>
</organism>
<dbReference type="RefSeq" id="WP_378130681.1">
    <property type="nucleotide sequence ID" value="NZ_JBHSMI010000012.1"/>
</dbReference>
<proteinExistence type="predicted"/>
<protein>
    <submittedName>
        <fullName evidence="1">Uncharacterized protein</fullName>
    </submittedName>
</protein>